<organism evidence="2 3">
    <name type="scientific">Seonamhaeicola marinus</name>
    <dbReference type="NCBI Taxonomy" id="1912246"/>
    <lineage>
        <taxon>Bacteria</taxon>
        <taxon>Pseudomonadati</taxon>
        <taxon>Bacteroidota</taxon>
        <taxon>Flavobacteriia</taxon>
        <taxon>Flavobacteriales</taxon>
        <taxon>Flavobacteriaceae</taxon>
    </lineage>
</organism>
<keyword evidence="1" id="KW-0732">Signal</keyword>
<reference evidence="2 3" key="1">
    <citation type="submission" date="2019-08" db="EMBL/GenBank/DDBJ databases">
        <title>Seonamhaeicola sediminis sp. nov., isolated from marine sediment.</title>
        <authorList>
            <person name="Cao W.R."/>
        </authorList>
    </citation>
    <scope>NUCLEOTIDE SEQUENCE [LARGE SCALE GENOMIC DNA]</scope>
    <source>
        <strain evidence="2 3">B011</strain>
    </source>
</reference>
<dbReference type="InterPro" id="IPR018673">
    <property type="entry name" value="DUF2141"/>
</dbReference>
<dbReference type="EMBL" id="VSDQ01000409">
    <property type="protein sequence ID" value="TYA84254.1"/>
    <property type="molecule type" value="Genomic_DNA"/>
</dbReference>
<dbReference type="Proteomes" id="UP000323930">
    <property type="component" value="Unassembled WGS sequence"/>
</dbReference>
<evidence type="ECO:0000256" key="1">
    <source>
        <dbReference type="SAM" id="SignalP"/>
    </source>
</evidence>
<evidence type="ECO:0000313" key="3">
    <source>
        <dbReference type="Proteomes" id="UP000323930"/>
    </source>
</evidence>
<gene>
    <name evidence="2" type="ORF">FUA24_06295</name>
</gene>
<keyword evidence="3" id="KW-1185">Reference proteome</keyword>
<sequence length="142" mass="15692">MNYFITIIFSVILSTTSSAFAQSSTGNDLTIKVSGIDSNDGKIFIGLYNSEDSFLNKTFKRAVSKIENNQCAVVLKDIPEGVYAISVFHDENDNNKMDKGMFGIPKEDYGCSNDATGFMGPPKWEDAKFEIKGKSISQHIKL</sequence>
<name>A0A5D0IL11_9FLAO</name>
<dbReference type="OrthoDB" id="9788332at2"/>
<proteinExistence type="predicted"/>
<dbReference type="Pfam" id="PF09912">
    <property type="entry name" value="DUF2141"/>
    <property type="match status" value="1"/>
</dbReference>
<protein>
    <submittedName>
        <fullName evidence="2">DUF2141 domain-containing protein</fullName>
    </submittedName>
</protein>
<accession>A0A5D0IL11</accession>
<comment type="caution">
    <text evidence="2">The sequence shown here is derived from an EMBL/GenBank/DDBJ whole genome shotgun (WGS) entry which is preliminary data.</text>
</comment>
<dbReference type="AlphaFoldDB" id="A0A5D0IL11"/>
<feature type="signal peptide" evidence="1">
    <location>
        <begin position="1"/>
        <end position="21"/>
    </location>
</feature>
<dbReference type="RefSeq" id="WP_148540671.1">
    <property type="nucleotide sequence ID" value="NZ_VSDQ01000409.1"/>
</dbReference>
<feature type="chain" id="PRO_5023083979" evidence="1">
    <location>
        <begin position="22"/>
        <end position="142"/>
    </location>
</feature>
<evidence type="ECO:0000313" key="2">
    <source>
        <dbReference type="EMBL" id="TYA84254.1"/>
    </source>
</evidence>